<dbReference type="Proteomes" id="UP000743899">
    <property type="component" value="Unassembled WGS sequence"/>
</dbReference>
<comment type="caution">
    <text evidence="2">The sequence shown here is derived from an EMBL/GenBank/DDBJ whole genome shotgun (WGS) entry which is preliminary data.</text>
</comment>
<evidence type="ECO:0000256" key="1">
    <source>
        <dbReference type="SAM" id="Coils"/>
    </source>
</evidence>
<dbReference type="RefSeq" id="WP_161919197.1">
    <property type="nucleotide sequence ID" value="NZ_JAACYS010000003.1"/>
</dbReference>
<feature type="coiled-coil region" evidence="1">
    <location>
        <begin position="118"/>
        <end position="199"/>
    </location>
</feature>
<proteinExistence type="predicted"/>
<keyword evidence="3" id="KW-1185">Reference proteome</keyword>
<reference evidence="2 3" key="1">
    <citation type="submission" date="2020-01" db="EMBL/GenBank/DDBJ databases">
        <title>A novel Bacillus sp. from Pasinler.</title>
        <authorList>
            <person name="Adiguzel A."/>
            <person name="Ay H."/>
            <person name="Baltaci M.O."/>
        </authorList>
    </citation>
    <scope>NUCLEOTIDE SEQUENCE [LARGE SCALE GENOMIC DNA]</scope>
    <source>
        <strain evidence="2 3">P1</strain>
    </source>
</reference>
<accession>A0ABX0A1A2</accession>
<sequence length="204" mass="24479">MFPFFNKDFFKPMIAGQKELEIKAPNGAVYKFSTNTLDDKAFEEYRRKLEEAVKSNNQQKFDEVWNEMTSQNQLRPSIEQEFRKFHDEMQKFFQETSSLFGNRPSLFNNLLEPQLLTESSIDKQIEQYKQKIKELEHRKRNINKEQEKAQLQAEISKNKQLLDEKLNQFAENLDNEEMKKKLSDEMTKVNRKIKELEKKLKSLE</sequence>
<name>A0ABX0A1A2_9BACI</name>
<gene>
    <name evidence="2" type="ORF">GW534_01025</name>
</gene>
<evidence type="ECO:0000313" key="3">
    <source>
        <dbReference type="Proteomes" id="UP000743899"/>
    </source>
</evidence>
<evidence type="ECO:0000313" key="2">
    <source>
        <dbReference type="EMBL" id="NCU16359.1"/>
    </source>
</evidence>
<protein>
    <submittedName>
        <fullName evidence="2">Uncharacterized protein</fullName>
    </submittedName>
</protein>
<organism evidence="2 3">
    <name type="scientific">Pallidibacillus pasinlerensis</name>
    <dbReference type="NCBI Taxonomy" id="2703818"/>
    <lineage>
        <taxon>Bacteria</taxon>
        <taxon>Bacillati</taxon>
        <taxon>Bacillota</taxon>
        <taxon>Bacilli</taxon>
        <taxon>Bacillales</taxon>
        <taxon>Bacillaceae</taxon>
        <taxon>Pallidibacillus</taxon>
    </lineage>
</organism>
<dbReference type="EMBL" id="JAACYS010000003">
    <property type="protein sequence ID" value="NCU16359.1"/>
    <property type="molecule type" value="Genomic_DNA"/>
</dbReference>
<keyword evidence="1" id="KW-0175">Coiled coil</keyword>